<dbReference type="PANTHER" id="PTHR35041">
    <property type="entry name" value="MEDIATOR OF RNA POLYMERASE II TRANSCRIPTION SUBUNIT 1"/>
    <property type="match status" value="1"/>
</dbReference>
<dbReference type="EMBL" id="KQ085913">
    <property type="protein sequence ID" value="KLO16640.1"/>
    <property type="molecule type" value="Genomic_DNA"/>
</dbReference>
<feature type="transmembrane region" description="Helical" evidence="1">
    <location>
        <begin position="700"/>
        <end position="721"/>
    </location>
</feature>
<keyword evidence="3" id="KW-1185">Reference proteome</keyword>
<feature type="transmembrane region" description="Helical" evidence="1">
    <location>
        <begin position="631"/>
        <end position="658"/>
    </location>
</feature>
<evidence type="ECO:0000313" key="3">
    <source>
        <dbReference type="Proteomes" id="UP000053477"/>
    </source>
</evidence>
<keyword evidence="1" id="KW-1133">Transmembrane helix</keyword>
<dbReference type="InParanoid" id="A0A0H2RX48"/>
<keyword evidence="1" id="KW-0472">Membrane</keyword>
<feature type="transmembrane region" description="Helical" evidence="1">
    <location>
        <begin position="593"/>
        <end position="611"/>
    </location>
</feature>
<name>A0A0H2RX48_9AGAM</name>
<evidence type="ECO:0000256" key="1">
    <source>
        <dbReference type="SAM" id="Phobius"/>
    </source>
</evidence>
<dbReference type="PANTHER" id="PTHR35041:SF6">
    <property type="entry name" value="FORMYLMETHIONINE DEFORMYLASE-LIKE PROTEIN-RELATED"/>
    <property type="match status" value="1"/>
</dbReference>
<accession>A0A0H2RX48</accession>
<dbReference type="AlphaFoldDB" id="A0A0H2RX48"/>
<dbReference type="OrthoDB" id="5322539at2759"/>
<feature type="transmembrane region" description="Helical" evidence="1">
    <location>
        <begin position="157"/>
        <end position="180"/>
    </location>
</feature>
<dbReference type="STRING" id="27342.A0A0H2RX48"/>
<protein>
    <submittedName>
        <fullName evidence="2">Uncharacterized protein</fullName>
    </submittedName>
</protein>
<organism evidence="2 3">
    <name type="scientific">Schizopora paradoxa</name>
    <dbReference type="NCBI Taxonomy" id="27342"/>
    <lineage>
        <taxon>Eukaryota</taxon>
        <taxon>Fungi</taxon>
        <taxon>Dikarya</taxon>
        <taxon>Basidiomycota</taxon>
        <taxon>Agaricomycotina</taxon>
        <taxon>Agaricomycetes</taxon>
        <taxon>Hymenochaetales</taxon>
        <taxon>Schizoporaceae</taxon>
        <taxon>Schizopora</taxon>
    </lineage>
</organism>
<evidence type="ECO:0000313" key="2">
    <source>
        <dbReference type="EMBL" id="KLO16640.1"/>
    </source>
</evidence>
<feature type="transmembrane region" description="Helical" evidence="1">
    <location>
        <begin position="44"/>
        <end position="67"/>
    </location>
</feature>
<keyword evidence="1" id="KW-0812">Transmembrane</keyword>
<feature type="transmembrane region" description="Helical" evidence="1">
    <location>
        <begin position="100"/>
        <end position="121"/>
    </location>
</feature>
<feature type="transmembrane region" description="Helical" evidence="1">
    <location>
        <begin position="471"/>
        <end position="493"/>
    </location>
</feature>
<sequence>MKFGFKGRWKERKKDSDGLSKGIYAPVVGAQDGRRYQVLGRRDVAQLTPMIAYLLGGAIIMIIHHVFYTHLNEKRIDPGATDLPTFLMAQRNVDFIGNTIAHGARLMFALAIRATFAQILWETLRSRSHSVAQIDAFVRCGQSPFHFSAFRAARASFVLYAASIAASAMALVVVLSPGSLTVSTDFQQNRPCTVPAVPQTVMENNYSTNYNSMETGAFVTTALLSSTYLPPFQDLLSTCGAGFSSCHYNVSFPGFAFDCIDITNTTNFTSFLAPPGRDRVFSDGLDSFSKLTTIWDGVESFDEGYLGITVMSRDLQKGLVQATNCSAYSANYDARVFLAENTLASVEVMNVERQAQTLIEESFSYNYFGQFQDMISGRCMAGSTEAPLCFIDGDTQEALGPLLVSTTSGNFTFSDTIPHFITSLMQNASISLLSGKINYNFSHDIATNLQYLNSTCSSSSTVYIYNPVRLFSVYGVALAVTTILAIYGCRLILRNGKESNLVLSDITRIALNGDIICTREAGNVHDLTKLRLQVRRSDLGHQRFVMIQDSEVKLDKSEDPVELIEVPSEESTIGIKVDVYPRRKTFMAIHWKMILLIVGTACSLVLNHLFYRYLNGKVPRSPLRFSKSSRLLYNQTIVSDVGIALAYIGQTLIAIAILSSCDQIFWRALRDRGHSISSIDSTMRVQSGPFTLSILPALRVSAFVPLLVILAALTSLVSIFAPGSIKVNQDFQHSETCTILAPRNLTALAVNATVEDLTVGNNGPLQTVFSSGTYIPPTPACGTNPAASRCNYDLQFSGPGFDCEEVAKSSNYSSFISPIFGNDSGPHLFQTDFIPQTADNLTLRILVQTWDVKRSSYQAAQCTGVIRSYTVSVSQTNFSTPSIYVTDSQVESVVHANKSQLLTFAETFVYDLMFLLNSTWAYTSDGFPFLQGYFPTAEGIGSLQLDGNITWVENLAGALEEYSQNATLSILSGQILTLNPEVPDILENVSSTCTYTFAAYEYTPQRLLLTYGIGISIAFICIILALIAIRRNGVEESMDFSRVLRAVLNEKMHSARHILDKDTIIKVDETAGGIFTPMKL</sequence>
<reference evidence="2 3" key="1">
    <citation type="submission" date="2015-04" db="EMBL/GenBank/DDBJ databases">
        <title>Complete genome sequence of Schizopora paradoxa KUC8140, a cosmopolitan wood degrader in East Asia.</title>
        <authorList>
            <consortium name="DOE Joint Genome Institute"/>
            <person name="Min B."/>
            <person name="Park H."/>
            <person name="Jang Y."/>
            <person name="Kim J.-J."/>
            <person name="Kim K.H."/>
            <person name="Pangilinan J."/>
            <person name="Lipzen A."/>
            <person name="Riley R."/>
            <person name="Grigoriev I.V."/>
            <person name="Spatafora J.W."/>
            <person name="Choi I.-G."/>
        </authorList>
    </citation>
    <scope>NUCLEOTIDE SEQUENCE [LARGE SCALE GENOMIC DNA]</scope>
    <source>
        <strain evidence="2 3">KUC8140</strain>
    </source>
</reference>
<gene>
    <name evidence="2" type="ORF">SCHPADRAFT_937672</name>
</gene>
<feature type="transmembrane region" description="Helical" evidence="1">
    <location>
        <begin position="1008"/>
        <end position="1029"/>
    </location>
</feature>
<dbReference type="Proteomes" id="UP000053477">
    <property type="component" value="Unassembled WGS sequence"/>
</dbReference>
<proteinExistence type="predicted"/>